<sequence>MNKSATASSSNPDDASLDLSFSGVPRLSPHRILHSIRAGTCRIKVALEPLFFGAIGHYLSEVHLASTLFGEMRMLFLVCDWEWRNCCPAALFLY</sequence>
<keyword evidence="2" id="KW-1185">Reference proteome</keyword>
<reference evidence="1" key="2">
    <citation type="submission" date="2021-02" db="EMBL/GenBank/DDBJ databases">
        <authorList>
            <person name="Kimball J.A."/>
            <person name="Haas M.W."/>
            <person name="Macchietto M."/>
            <person name="Kono T."/>
            <person name="Duquette J."/>
            <person name="Shao M."/>
        </authorList>
    </citation>
    <scope>NUCLEOTIDE SEQUENCE</scope>
    <source>
        <tissue evidence="1">Fresh leaf tissue</tissue>
    </source>
</reference>
<evidence type="ECO:0000313" key="2">
    <source>
        <dbReference type="Proteomes" id="UP000729402"/>
    </source>
</evidence>
<organism evidence="1 2">
    <name type="scientific">Zizania palustris</name>
    <name type="common">Northern wild rice</name>
    <dbReference type="NCBI Taxonomy" id="103762"/>
    <lineage>
        <taxon>Eukaryota</taxon>
        <taxon>Viridiplantae</taxon>
        <taxon>Streptophyta</taxon>
        <taxon>Embryophyta</taxon>
        <taxon>Tracheophyta</taxon>
        <taxon>Spermatophyta</taxon>
        <taxon>Magnoliopsida</taxon>
        <taxon>Liliopsida</taxon>
        <taxon>Poales</taxon>
        <taxon>Poaceae</taxon>
        <taxon>BOP clade</taxon>
        <taxon>Oryzoideae</taxon>
        <taxon>Oryzeae</taxon>
        <taxon>Zizaniinae</taxon>
        <taxon>Zizania</taxon>
    </lineage>
</organism>
<reference evidence="1" key="1">
    <citation type="journal article" date="2021" name="bioRxiv">
        <title>Whole Genome Assembly and Annotation of Northern Wild Rice, Zizania palustris L., Supports a Whole Genome Duplication in the Zizania Genus.</title>
        <authorList>
            <person name="Haas M."/>
            <person name="Kono T."/>
            <person name="Macchietto M."/>
            <person name="Millas R."/>
            <person name="McGilp L."/>
            <person name="Shao M."/>
            <person name="Duquette J."/>
            <person name="Hirsch C.N."/>
            <person name="Kimball J."/>
        </authorList>
    </citation>
    <scope>NUCLEOTIDE SEQUENCE</scope>
    <source>
        <tissue evidence="1">Fresh leaf tissue</tissue>
    </source>
</reference>
<gene>
    <name evidence="1" type="ORF">GUJ93_ZPchr0013g37874</name>
</gene>
<evidence type="ECO:0000313" key="1">
    <source>
        <dbReference type="EMBL" id="KAG8100743.1"/>
    </source>
</evidence>
<comment type="caution">
    <text evidence="1">The sequence shown here is derived from an EMBL/GenBank/DDBJ whole genome shotgun (WGS) entry which is preliminary data.</text>
</comment>
<dbReference type="EMBL" id="JAAALK010000079">
    <property type="protein sequence ID" value="KAG8100743.1"/>
    <property type="molecule type" value="Genomic_DNA"/>
</dbReference>
<accession>A0A8J5X5N8</accession>
<protein>
    <submittedName>
        <fullName evidence="1">Uncharacterized protein</fullName>
    </submittedName>
</protein>
<proteinExistence type="predicted"/>
<dbReference type="Proteomes" id="UP000729402">
    <property type="component" value="Unassembled WGS sequence"/>
</dbReference>
<name>A0A8J5X5N8_ZIZPA</name>
<dbReference type="AlphaFoldDB" id="A0A8J5X5N8"/>